<feature type="signal peptide" evidence="1">
    <location>
        <begin position="1"/>
        <end position="22"/>
    </location>
</feature>
<dbReference type="EMBL" id="JACXAJ010000005">
    <property type="protein sequence ID" value="MBD1397931.1"/>
    <property type="molecule type" value="Genomic_DNA"/>
</dbReference>
<keyword evidence="1" id="KW-0732">Signal</keyword>
<feature type="chain" id="PRO_5046657579" description="Lipoprotein" evidence="1">
    <location>
        <begin position="23"/>
        <end position="135"/>
    </location>
</feature>
<organism evidence="2 3">
    <name type="scientific">Pontibacter aquaedesilientis</name>
    <dbReference type="NCBI Taxonomy" id="2766980"/>
    <lineage>
        <taxon>Bacteria</taxon>
        <taxon>Pseudomonadati</taxon>
        <taxon>Bacteroidota</taxon>
        <taxon>Cytophagia</taxon>
        <taxon>Cytophagales</taxon>
        <taxon>Hymenobacteraceae</taxon>
        <taxon>Pontibacter</taxon>
    </lineage>
</organism>
<comment type="caution">
    <text evidence="2">The sequence shown here is derived from an EMBL/GenBank/DDBJ whole genome shotgun (WGS) entry which is preliminary data.</text>
</comment>
<reference evidence="2 3" key="1">
    <citation type="submission" date="2020-09" db="EMBL/GenBank/DDBJ databases">
        <title>Genome sequencing and assembly of Pontibacter sp.</title>
        <authorList>
            <person name="Chhetri G."/>
        </authorList>
    </citation>
    <scope>NUCLEOTIDE SEQUENCE [LARGE SCALE GENOMIC DNA]</scope>
    <source>
        <strain evidence="2 3">JH31</strain>
    </source>
</reference>
<evidence type="ECO:0000313" key="2">
    <source>
        <dbReference type="EMBL" id="MBD1397931.1"/>
    </source>
</evidence>
<dbReference type="Proteomes" id="UP000625551">
    <property type="component" value="Unassembled WGS sequence"/>
</dbReference>
<evidence type="ECO:0000313" key="3">
    <source>
        <dbReference type="Proteomes" id="UP000625551"/>
    </source>
</evidence>
<sequence length="135" mass="15711">MNIKSNLKMMGMALTVSAFSFACNTETRTETNREIDEAQVEMNETGVEAEREYTEFSAWVDDQSSRAETATEAEWREMKAEYKRREAELDAKSDTWDEDAKKGWQDVKSRWNRTEDKVQKRLGGIDVDVDVKRKN</sequence>
<evidence type="ECO:0000256" key="1">
    <source>
        <dbReference type="SAM" id="SignalP"/>
    </source>
</evidence>
<protein>
    <recommendedName>
        <fullName evidence="4">Lipoprotein</fullName>
    </recommendedName>
</protein>
<gene>
    <name evidence="2" type="ORF">H9Q13_12205</name>
</gene>
<name>A0ABR7XKK4_9BACT</name>
<accession>A0ABR7XKK4</accession>
<proteinExistence type="predicted"/>
<evidence type="ECO:0008006" key="4">
    <source>
        <dbReference type="Google" id="ProtNLM"/>
    </source>
</evidence>
<dbReference type="PROSITE" id="PS51257">
    <property type="entry name" value="PROKAR_LIPOPROTEIN"/>
    <property type="match status" value="1"/>
</dbReference>
<keyword evidence="3" id="KW-1185">Reference proteome</keyword>